<accession>S8DKU8</accession>
<sequence>ILRQEIEKLEKDKKNIEECIRNEMEIYNKSQQTRSPENIKTIEKDLQKELIKAHEGIIVEILQGIKEICLNNEKLINDISRFEKEL</sequence>
<reference evidence="1 2" key="1">
    <citation type="journal article" date="2013" name="BMC Genomics">
        <title>The miniature genome of a carnivorous plant Genlisea aurea contains a low number of genes and short non-coding sequences.</title>
        <authorList>
            <person name="Leushkin E.V."/>
            <person name="Sutormin R.A."/>
            <person name="Nabieva E.R."/>
            <person name="Penin A.A."/>
            <person name="Kondrashov A.S."/>
            <person name="Logacheva M.D."/>
        </authorList>
    </citation>
    <scope>NUCLEOTIDE SEQUENCE [LARGE SCALE GENOMIC DNA]</scope>
</reference>
<feature type="non-terminal residue" evidence="1">
    <location>
        <position position="86"/>
    </location>
</feature>
<organism evidence="1 2">
    <name type="scientific">Genlisea aurea</name>
    <dbReference type="NCBI Taxonomy" id="192259"/>
    <lineage>
        <taxon>Eukaryota</taxon>
        <taxon>Viridiplantae</taxon>
        <taxon>Streptophyta</taxon>
        <taxon>Embryophyta</taxon>
        <taxon>Tracheophyta</taxon>
        <taxon>Spermatophyta</taxon>
        <taxon>Magnoliopsida</taxon>
        <taxon>eudicotyledons</taxon>
        <taxon>Gunneridae</taxon>
        <taxon>Pentapetalae</taxon>
        <taxon>asterids</taxon>
        <taxon>lamiids</taxon>
        <taxon>Lamiales</taxon>
        <taxon>Lentibulariaceae</taxon>
        <taxon>Genlisea</taxon>
    </lineage>
</organism>
<dbReference type="EMBL" id="AUSU01005466">
    <property type="protein sequence ID" value="EPS63463.1"/>
    <property type="molecule type" value="Genomic_DNA"/>
</dbReference>
<proteinExistence type="predicted"/>
<comment type="caution">
    <text evidence="1">The sequence shown here is derived from an EMBL/GenBank/DDBJ whole genome shotgun (WGS) entry which is preliminary data.</text>
</comment>
<feature type="non-terminal residue" evidence="1">
    <location>
        <position position="1"/>
    </location>
</feature>
<evidence type="ECO:0000313" key="1">
    <source>
        <dbReference type="EMBL" id="EPS63463.1"/>
    </source>
</evidence>
<protein>
    <submittedName>
        <fullName evidence="1">Uncharacterized protein</fullName>
    </submittedName>
</protein>
<dbReference type="AlphaFoldDB" id="S8DKU8"/>
<gene>
    <name evidence="1" type="ORF">M569_11321</name>
</gene>
<evidence type="ECO:0000313" key="2">
    <source>
        <dbReference type="Proteomes" id="UP000015453"/>
    </source>
</evidence>
<name>S8DKU8_9LAMI</name>
<keyword evidence="2" id="KW-1185">Reference proteome</keyword>
<dbReference type="Proteomes" id="UP000015453">
    <property type="component" value="Unassembled WGS sequence"/>
</dbReference>